<accession>A0A0G0F1A3</accession>
<protein>
    <submittedName>
        <fullName evidence="1">Uncharacterized protein</fullName>
    </submittedName>
</protein>
<organism evidence="1 2">
    <name type="scientific">Candidatus Daviesbacteria bacterium GW2011_GWB1_36_5</name>
    <dbReference type="NCBI Taxonomy" id="1618426"/>
    <lineage>
        <taxon>Bacteria</taxon>
        <taxon>Candidatus Daviesiibacteriota</taxon>
    </lineage>
</organism>
<reference evidence="1 2" key="1">
    <citation type="journal article" date="2015" name="Nature">
        <title>rRNA introns, odd ribosomes, and small enigmatic genomes across a large radiation of phyla.</title>
        <authorList>
            <person name="Brown C.T."/>
            <person name="Hug L.A."/>
            <person name="Thomas B.C."/>
            <person name="Sharon I."/>
            <person name="Castelle C.J."/>
            <person name="Singh A."/>
            <person name="Wilkins M.J."/>
            <person name="Williams K.H."/>
            <person name="Banfield J.F."/>
        </authorList>
    </citation>
    <scope>NUCLEOTIDE SEQUENCE [LARGE SCALE GENOMIC DNA]</scope>
</reference>
<name>A0A0G0F1A3_9BACT</name>
<dbReference type="EMBL" id="LBSA01000046">
    <property type="protein sequence ID" value="KKQ07440.1"/>
    <property type="molecule type" value="Genomic_DNA"/>
</dbReference>
<proteinExistence type="predicted"/>
<evidence type="ECO:0000313" key="2">
    <source>
        <dbReference type="Proteomes" id="UP000034492"/>
    </source>
</evidence>
<dbReference type="AlphaFoldDB" id="A0A0G0F1A3"/>
<gene>
    <name evidence="1" type="ORF">US19_C0046G0008</name>
</gene>
<dbReference type="Proteomes" id="UP000034492">
    <property type="component" value="Unassembled WGS sequence"/>
</dbReference>
<comment type="caution">
    <text evidence="1">The sequence shown here is derived from an EMBL/GenBank/DDBJ whole genome shotgun (WGS) entry which is preliminary data.</text>
</comment>
<evidence type="ECO:0000313" key="1">
    <source>
        <dbReference type="EMBL" id="KKQ07440.1"/>
    </source>
</evidence>
<sequence length="275" mass="31269">MGGFFIQKMERVTSIYLHERGVLVDLPPQLAQNIFSDPDQGEFYMGEVEKQRLKAILKDPILKKRYPDYSDGDRYMDGVSPQWRDRLMGWSHEMTEAIKDACLDIGIDRFGVILHGSVAKNLAKQRTDADPSNIDLAVIGDISVDEGEEIKNIIRGARERITTRIRVAESCRCVGLRCVCASEVSLSKPSNPIERVGVLVQDIETLRKNDYYQARMFMSSCARVMYDPFDLWKALELEAVPSMAKFNMTRAERKRVMVEENRQTVPGVLIPVGSF</sequence>